<name>A0AAQ3JP10_9LILI</name>
<evidence type="ECO:0000313" key="3">
    <source>
        <dbReference type="Proteomes" id="UP001327560"/>
    </source>
</evidence>
<dbReference type="Proteomes" id="UP001327560">
    <property type="component" value="Chromosome 1"/>
</dbReference>
<gene>
    <name evidence="2" type="ORF">Cni_G01344</name>
</gene>
<feature type="compositionally biased region" description="Basic and acidic residues" evidence="1">
    <location>
        <begin position="1"/>
        <end position="17"/>
    </location>
</feature>
<protein>
    <submittedName>
        <fullName evidence="2">Uncharacterized protein</fullName>
    </submittedName>
</protein>
<reference evidence="2 3" key="1">
    <citation type="submission" date="2023-10" db="EMBL/GenBank/DDBJ databases">
        <title>Chromosome-scale genome assembly provides insights into flower coloration mechanisms of Canna indica.</title>
        <authorList>
            <person name="Li C."/>
        </authorList>
    </citation>
    <scope>NUCLEOTIDE SEQUENCE [LARGE SCALE GENOMIC DNA]</scope>
    <source>
        <tissue evidence="2">Flower</tissue>
    </source>
</reference>
<sequence length="127" mass="14023">MRKDREKEGKKVIEQRKQGKSSLSSGFTSSNVPGSVLGLGFPSSSKEKVTLATHQASSIWSSFNIEHIIDLENVFFLFRYDSENNVIKMLSGDKDVAFSNNVNSLTSFIEKISVSNVSEHADSTYGP</sequence>
<organism evidence="2 3">
    <name type="scientific">Canna indica</name>
    <name type="common">Indian-shot</name>
    <dbReference type="NCBI Taxonomy" id="4628"/>
    <lineage>
        <taxon>Eukaryota</taxon>
        <taxon>Viridiplantae</taxon>
        <taxon>Streptophyta</taxon>
        <taxon>Embryophyta</taxon>
        <taxon>Tracheophyta</taxon>
        <taxon>Spermatophyta</taxon>
        <taxon>Magnoliopsida</taxon>
        <taxon>Liliopsida</taxon>
        <taxon>Zingiberales</taxon>
        <taxon>Cannaceae</taxon>
        <taxon>Canna</taxon>
    </lineage>
</organism>
<feature type="region of interest" description="Disordered" evidence="1">
    <location>
        <begin position="1"/>
        <end position="33"/>
    </location>
</feature>
<dbReference type="EMBL" id="CP136890">
    <property type="protein sequence ID" value="WOK92653.1"/>
    <property type="molecule type" value="Genomic_DNA"/>
</dbReference>
<dbReference type="AlphaFoldDB" id="A0AAQ3JP10"/>
<evidence type="ECO:0000313" key="2">
    <source>
        <dbReference type="EMBL" id="WOK92653.1"/>
    </source>
</evidence>
<keyword evidence="3" id="KW-1185">Reference proteome</keyword>
<proteinExistence type="predicted"/>
<evidence type="ECO:0000256" key="1">
    <source>
        <dbReference type="SAM" id="MobiDB-lite"/>
    </source>
</evidence>
<feature type="compositionally biased region" description="Low complexity" evidence="1">
    <location>
        <begin position="21"/>
        <end position="30"/>
    </location>
</feature>
<accession>A0AAQ3JP10</accession>